<organism evidence="1 2">
    <name type="scientific">Paenibacillus mesotrionivorans</name>
    <dbReference type="NCBI Taxonomy" id="3160968"/>
    <lineage>
        <taxon>Bacteria</taxon>
        <taxon>Bacillati</taxon>
        <taxon>Bacillota</taxon>
        <taxon>Bacilli</taxon>
        <taxon>Bacillales</taxon>
        <taxon>Paenibacillaceae</taxon>
        <taxon>Paenibacillus</taxon>
    </lineage>
</organism>
<protein>
    <submittedName>
        <fullName evidence="1">Uncharacterized protein</fullName>
    </submittedName>
</protein>
<evidence type="ECO:0000313" key="2">
    <source>
        <dbReference type="Proteomes" id="UP001631969"/>
    </source>
</evidence>
<dbReference type="EMBL" id="JBJURJ010000010">
    <property type="protein sequence ID" value="MFM9329788.1"/>
    <property type="molecule type" value="Genomic_DNA"/>
</dbReference>
<proteinExistence type="predicted"/>
<keyword evidence="2" id="KW-1185">Reference proteome</keyword>
<sequence length="325" mass="36205">MTRKVFLSFEEFTQAWRQENIPEPKGLDLLRDSGPRLSHRWKRLAVPLLSLCLLLAAGTALSAAIWDSPKLRNKQGDVVFSYGQTNPEQMEKDAQSRQLFEKYRGIRQDAEVNAAPGEMNYLLITELYELDHYFYTAQKKSVFTSPQALQAATATAFQLPAYVPEKLAFLQGIIQYEGEPVDSEALYQEAKRAGLDYIVRPAKLKPEALNIYLEYGGSAAPDAPAVPVLRIGIRPEKDLSLANMTASDANHKAYEIVTIKGQEALYIKDEQLLYLPVQTAEGGLIYEIRSVFTQGREQPGGKSGNQPQPVSREELVKVAASLLGN</sequence>
<accession>A0ACC7NYD8</accession>
<comment type="caution">
    <text evidence="1">The sequence shown here is derived from an EMBL/GenBank/DDBJ whole genome shotgun (WGS) entry which is preliminary data.</text>
</comment>
<reference evidence="1" key="1">
    <citation type="submission" date="2024-12" db="EMBL/GenBank/DDBJ databases">
        <authorList>
            <person name="Wu N."/>
        </authorList>
    </citation>
    <scope>NUCLEOTIDE SEQUENCE</scope>
    <source>
        <strain evidence="1">P15</strain>
    </source>
</reference>
<gene>
    <name evidence="1" type="ORF">ACI1P1_15945</name>
</gene>
<dbReference type="Proteomes" id="UP001631969">
    <property type="component" value="Unassembled WGS sequence"/>
</dbReference>
<name>A0ACC7NYD8_9BACL</name>
<evidence type="ECO:0000313" key="1">
    <source>
        <dbReference type="EMBL" id="MFM9329788.1"/>
    </source>
</evidence>